<name>A0ABT4A622_9BACT</name>
<dbReference type="EMBL" id="JAPNKA010000001">
    <property type="protein sequence ID" value="MCY1077102.1"/>
    <property type="molecule type" value="Genomic_DNA"/>
</dbReference>
<dbReference type="PROSITE" id="PS51257">
    <property type="entry name" value="PROKAR_LIPOPROTEIN"/>
    <property type="match status" value="1"/>
</dbReference>
<keyword evidence="9" id="KW-1185">Reference proteome</keyword>
<evidence type="ECO:0000313" key="9">
    <source>
        <dbReference type="Proteomes" id="UP001207654"/>
    </source>
</evidence>
<comment type="caution">
    <text evidence="8">The sequence shown here is derived from an EMBL/GenBank/DDBJ whole genome shotgun (WGS) entry which is preliminary data.</text>
</comment>
<comment type="similarity">
    <text evidence="2">Belongs to the tryptophan 2-monooxygenase family.</text>
</comment>
<dbReference type="SUPFAM" id="SSF51905">
    <property type="entry name" value="FAD/NAD(P)-binding domain"/>
    <property type="match status" value="1"/>
</dbReference>
<gene>
    <name evidence="8" type="ORF">OV287_21715</name>
</gene>
<organism evidence="8 9">
    <name type="scientific">Archangium lansingense</name>
    <dbReference type="NCBI Taxonomy" id="2995310"/>
    <lineage>
        <taxon>Bacteria</taxon>
        <taxon>Pseudomonadati</taxon>
        <taxon>Myxococcota</taxon>
        <taxon>Myxococcia</taxon>
        <taxon>Myxococcales</taxon>
        <taxon>Cystobacterineae</taxon>
        <taxon>Archangiaceae</taxon>
        <taxon>Archangium</taxon>
    </lineage>
</organism>
<accession>A0ABT4A622</accession>
<evidence type="ECO:0000256" key="3">
    <source>
        <dbReference type="ARBA" id="ARBA00012535"/>
    </source>
</evidence>
<evidence type="ECO:0000313" key="8">
    <source>
        <dbReference type="EMBL" id="MCY1077102.1"/>
    </source>
</evidence>
<dbReference type="EC" id="1.13.12.3" evidence="3"/>
<dbReference type="Proteomes" id="UP001207654">
    <property type="component" value="Unassembled WGS sequence"/>
</dbReference>
<evidence type="ECO:0000256" key="1">
    <source>
        <dbReference type="ARBA" id="ARBA00004814"/>
    </source>
</evidence>
<dbReference type="InterPro" id="IPR002937">
    <property type="entry name" value="Amino_oxidase"/>
</dbReference>
<evidence type="ECO:0000256" key="4">
    <source>
        <dbReference type="ARBA" id="ARBA00017871"/>
    </source>
</evidence>
<reference evidence="8 9" key="1">
    <citation type="submission" date="2022-11" db="EMBL/GenBank/DDBJ databases">
        <title>Minimal conservation of predation-associated metabolite biosynthetic gene clusters underscores biosynthetic potential of Myxococcota including descriptions for ten novel species: Archangium lansinium sp. nov., Myxococcus landrumus sp. nov., Nannocystis bai.</title>
        <authorList>
            <person name="Ahearne A."/>
            <person name="Stevens C."/>
            <person name="Phillips K."/>
        </authorList>
    </citation>
    <scope>NUCLEOTIDE SEQUENCE [LARGE SCALE GENOMIC DNA]</scope>
    <source>
        <strain evidence="8 9">MIWBW</strain>
    </source>
</reference>
<evidence type="ECO:0000256" key="6">
    <source>
        <dbReference type="ARBA" id="ARBA00047321"/>
    </source>
</evidence>
<feature type="domain" description="Amine oxidase" evidence="7">
    <location>
        <begin position="56"/>
        <end position="498"/>
    </location>
</feature>
<evidence type="ECO:0000259" key="7">
    <source>
        <dbReference type="Pfam" id="PF01593"/>
    </source>
</evidence>
<dbReference type="RefSeq" id="WP_267535953.1">
    <property type="nucleotide sequence ID" value="NZ_JAPNKA010000001.1"/>
</dbReference>
<evidence type="ECO:0000256" key="5">
    <source>
        <dbReference type="ARBA" id="ARBA00023070"/>
    </source>
</evidence>
<dbReference type="Gene3D" id="3.50.50.60">
    <property type="entry name" value="FAD/NAD(P)-binding domain"/>
    <property type="match status" value="1"/>
</dbReference>
<sequence>MMKRSLGLSYLLVAMLALQGCAGWNLEKRGENGGAAQAAAVEARKDAPVVIVGAGLTGLTIAYELKKAGIDSLIIEASPRIGGRIQTVTFADGVTAEAHMEEYFARSPAVALLKELDLPVIEDVAHSTVRLEGKIYPYQGEGDRDQYLAGIFNAEERAAFLKWNEKAWGIYSKLHASHYEGKPLPPELAELMRISFAEFISRDKLPHKVSEWIRATVEPEMAIEWDKIAALDGIDEMRLFLDTPEGFGEKNYHVRGGNTRFTEALTARLKPDQMMTQARVTAIDQTATGVKLRVLVKEREYIEVTGRMAVVTVPVNHIGRIQFSPALTPEKWKAINTTKMGSYIKVHFRVAPEAAPLWSQNGESILTMLSDTQAGSVYDVSDLQGSSMAGRDQVLTLLLHARFARDLMNQPLDEVREKSAEALDKLFPGVRKHIKYSEIFVYPQAVAYWPLELGRSRFDALADDLRSPQGRIYFGGDTTVDSHSEGAVVSALNISRHLIERKAELK</sequence>
<comment type="catalytic activity">
    <reaction evidence="6">
        <text>L-tryptophan + O2 = indole-3-acetamide + CO2 + H2O</text>
        <dbReference type="Rhea" id="RHEA:16165"/>
        <dbReference type="ChEBI" id="CHEBI:15377"/>
        <dbReference type="ChEBI" id="CHEBI:15379"/>
        <dbReference type="ChEBI" id="CHEBI:16031"/>
        <dbReference type="ChEBI" id="CHEBI:16526"/>
        <dbReference type="ChEBI" id="CHEBI:57912"/>
        <dbReference type="EC" id="1.13.12.3"/>
    </reaction>
</comment>
<comment type="pathway">
    <text evidence="1">Plant hormone metabolism; auxin biosynthesis.</text>
</comment>
<dbReference type="InterPro" id="IPR050281">
    <property type="entry name" value="Flavin_monoamine_oxidase"/>
</dbReference>
<evidence type="ECO:0000256" key="2">
    <source>
        <dbReference type="ARBA" id="ARBA00005833"/>
    </source>
</evidence>
<keyword evidence="5" id="KW-0073">Auxin biosynthesis</keyword>
<dbReference type="InterPro" id="IPR036188">
    <property type="entry name" value="FAD/NAD-bd_sf"/>
</dbReference>
<dbReference type="Pfam" id="PF01593">
    <property type="entry name" value="Amino_oxidase"/>
    <property type="match status" value="1"/>
</dbReference>
<dbReference type="PANTHER" id="PTHR10742">
    <property type="entry name" value="FLAVIN MONOAMINE OXIDASE"/>
    <property type="match status" value="1"/>
</dbReference>
<dbReference type="PANTHER" id="PTHR10742:SF410">
    <property type="entry name" value="LYSINE-SPECIFIC HISTONE DEMETHYLASE 2"/>
    <property type="match status" value="1"/>
</dbReference>
<proteinExistence type="inferred from homology"/>
<protein>
    <recommendedName>
        <fullName evidence="4">Tryptophan 2-monooxygenase</fullName>
        <ecNumber evidence="3">1.13.12.3</ecNumber>
    </recommendedName>
</protein>